<keyword evidence="5" id="KW-1185">Reference proteome</keyword>
<feature type="signal peptide" evidence="1">
    <location>
        <begin position="1"/>
        <end position="17"/>
    </location>
</feature>
<keyword evidence="1" id="KW-0732">Signal</keyword>
<evidence type="ECO:0000313" key="4">
    <source>
        <dbReference type="EMBL" id="KAK4507662.1"/>
    </source>
</evidence>
<gene>
    <name evidence="4" type="ORF">PRZ48_001397</name>
</gene>
<protein>
    <recommendedName>
        <fullName evidence="6">Ubiquitin 3 binding protein But2 C-terminal domain-containing protein</fullName>
    </recommendedName>
</protein>
<dbReference type="PANTHER" id="PTHR39613">
    <property type="entry name" value="ANCHORED CELL WALL PROTEIN, PUTATIVE (AFU_ORTHOLOGUE AFUA_4G08960)-RELATED"/>
    <property type="match status" value="1"/>
</dbReference>
<proteinExistence type="predicted"/>
<accession>A0ABR0F1C9</accession>
<feature type="chain" id="PRO_5046854392" description="Ubiquitin 3 binding protein But2 C-terminal domain-containing protein" evidence="1">
    <location>
        <begin position="18"/>
        <end position="324"/>
    </location>
</feature>
<dbReference type="InterPro" id="IPR018620">
    <property type="entry name" value="Ubiquitin3-bd_protein_But2_C"/>
</dbReference>
<comment type="caution">
    <text evidence="4">The sequence shown here is derived from an EMBL/GenBank/DDBJ whole genome shotgun (WGS) entry which is preliminary data.</text>
</comment>
<dbReference type="InterPro" id="IPR054508">
    <property type="entry name" value="PIR1-like_C"/>
</dbReference>
<evidence type="ECO:0000259" key="2">
    <source>
        <dbReference type="Pfam" id="PF09792"/>
    </source>
</evidence>
<feature type="domain" description="Cell wall mannoprotein PIR1-like C-terminal" evidence="3">
    <location>
        <begin position="65"/>
        <end position="139"/>
    </location>
</feature>
<sequence length="324" mass="34584">MMKYSIAISALAALSQGLGTRETGCCFHLDAYGDASGPVGQLDDGQNRIEQDGLPEGQYCLTADGGLTDAKGRGCILTPPTTQWQCDAGASPTPGFSITSNGTLSYKDDTTFYACPSNGDKDFNIYDQPVKNQQGCVPVWLQADNCQATAPEPPQPPPPTSKCPRELPAVGDYEFPHLIIPIDSASPQTCYGTQYNGSAHGTISSIFNFDIPASTQGKTCSIQFLFPEQSTLETSAYTYSGDGVFKFAILNGPASEWTTFATSPKVVTDYGSFTLFPGNAYDIASIPCPAGQAIGFWFHTTGNGVLDFFQDYNPCPIGLYVVPK</sequence>
<feature type="domain" description="Ubiquitin 3 binding protein But2 C-terminal" evidence="2">
    <location>
        <begin position="174"/>
        <end position="314"/>
    </location>
</feature>
<evidence type="ECO:0000313" key="5">
    <source>
        <dbReference type="Proteomes" id="UP001305779"/>
    </source>
</evidence>
<evidence type="ECO:0000256" key="1">
    <source>
        <dbReference type="SAM" id="SignalP"/>
    </source>
</evidence>
<dbReference type="Pfam" id="PF09792">
    <property type="entry name" value="But2"/>
    <property type="match status" value="1"/>
</dbReference>
<dbReference type="EMBL" id="JAXOVC010000001">
    <property type="protein sequence ID" value="KAK4507662.1"/>
    <property type="molecule type" value="Genomic_DNA"/>
</dbReference>
<dbReference type="PANTHER" id="PTHR39613:SF1">
    <property type="entry name" value="ANCHORED CELL WALL PROTEIN, PUTATIVE (AFU_ORTHOLOGUE AFUA_4G08960)-RELATED"/>
    <property type="match status" value="1"/>
</dbReference>
<organism evidence="4 5">
    <name type="scientific">Zasmidium cellare</name>
    <name type="common">Wine cellar mold</name>
    <name type="synonym">Racodium cellare</name>
    <dbReference type="NCBI Taxonomy" id="395010"/>
    <lineage>
        <taxon>Eukaryota</taxon>
        <taxon>Fungi</taxon>
        <taxon>Dikarya</taxon>
        <taxon>Ascomycota</taxon>
        <taxon>Pezizomycotina</taxon>
        <taxon>Dothideomycetes</taxon>
        <taxon>Dothideomycetidae</taxon>
        <taxon>Mycosphaerellales</taxon>
        <taxon>Mycosphaerellaceae</taxon>
        <taxon>Zasmidium</taxon>
    </lineage>
</organism>
<dbReference type="Proteomes" id="UP001305779">
    <property type="component" value="Unassembled WGS sequence"/>
</dbReference>
<dbReference type="Pfam" id="PF22799">
    <property type="entry name" value="PIR1-like_C"/>
    <property type="match status" value="1"/>
</dbReference>
<name>A0ABR0F1C9_ZASCE</name>
<evidence type="ECO:0000259" key="3">
    <source>
        <dbReference type="Pfam" id="PF22799"/>
    </source>
</evidence>
<reference evidence="4 5" key="1">
    <citation type="journal article" date="2023" name="G3 (Bethesda)">
        <title>A chromosome-level genome assembly of Zasmidium syzygii isolated from banana leaves.</title>
        <authorList>
            <person name="van Westerhoven A.C."/>
            <person name="Mehrabi R."/>
            <person name="Talebi R."/>
            <person name="Steentjes M.B.F."/>
            <person name="Corcolon B."/>
            <person name="Chong P.A."/>
            <person name="Kema G.H.J."/>
            <person name="Seidl M.F."/>
        </authorList>
    </citation>
    <scope>NUCLEOTIDE SEQUENCE [LARGE SCALE GENOMIC DNA]</scope>
    <source>
        <strain evidence="4 5">P124</strain>
    </source>
</reference>
<evidence type="ECO:0008006" key="6">
    <source>
        <dbReference type="Google" id="ProtNLM"/>
    </source>
</evidence>